<dbReference type="Proteomes" id="UP001446871">
    <property type="component" value="Unassembled WGS sequence"/>
</dbReference>
<organism evidence="1 2">
    <name type="scientific">Apiospora saccharicola</name>
    <dbReference type="NCBI Taxonomy" id="335842"/>
    <lineage>
        <taxon>Eukaryota</taxon>
        <taxon>Fungi</taxon>
        <taxon>Dikarya</taxon>
        <taxon>Ascomycota</taxon>
        <taxon>Pezizomycotina</taxon>
        <taxon>Sordariomycetes</taxon>
        <taxon>Xylariomycetidae</taxon>
        <taxon>Amphisphaeriales</taxon>
        <taxon>Apiosporaceae</taxon>
        <taxon>Apiospora</taxon>
    </lineage>
</organism>
<accession>A0ABR1UK42</accession>
<dbReference type="EMBL" id="JAQQWM010000006">
    <property type="protein sequence ID" value="KAK8059281.1"/>
    <property type="molecule type" value="Genomic_DNA"/>
</dbReference>
<gene>
    <name evidence="1" type="ORF">PG996_009211</name>
</gene>
<proteinExistence type="predicted"/>
<keyword evidence="2" id="KW-1185">Reference proteome</keyword>
<evidence type="ECO:0000313" key="1">
    <source>
        <dbReference type="EMBL" id="KAK8059281.1"/>
    </source>
</evidence>
<comment type="caution">
    <text evidence="1">The sequence shown here is derived from an EMBL/GenBank/DDBJ whole genome shotgun (WGS) entry which is preliminary data.</text>
</comment>
<evidence type="ECO:0000313" key="2">
    <source>
        <dbReference type="Proteomes" id="UP001446871"/>
    </source>
</evidence>
<sequence length="91" mass="9853">MSHPETPPEAPIRDGSLTVLIEVIPRGASLFGFPLHDKSKSKKLRETVHLGYSTNDAKSVRLKKSNNAKGTIQDDERLGTGSQVAIADAKE</sequence>
<name>A0ABR1UK42_9PEZI</name>
<reference evidence="1 2" key="1">
    <citation type="submission" date="2023-01" db="EMBL/GenBank/DDBJ databases">
        <title>Analysis of 21 Apiospora genomes using comparative genomics revels a genus with tremendous synthesis potential of carbohydrate active enzymes and secondary metabolites.</title>
        <authorList>
            <person name="Sorensen T."/>
        </authorList>
    </citation>
    <scope>NUCLEOTIDE SEQUENCE [LARGE SCALE GENOMIC DNA]</scope>
    <source>
        <strain evidence="1 2">CBS 83171</strain>
    </source>
</reference>
<protein>
    <submittedName>
        <fullName evidence="1">Uncharacterized protein</fullName>
    </submittedName>
</protein>